<dbReference type="InterPro" id="IPR001119">
    <property type="entry name" value="SLH_dom"/>
</dbReference>
<feature type="domain" description="SLH" evidence="7">
    <location>
        <begin position="282"/>
        <end position="332"/>
    </location>
</feature>
<feature type="chain" id="PRO_5017723147" description="Hydrolase" evidence="6">
    <location>
        <begin position="25"/>
        <end position="332"/>
    </location>
</feature>
<keyword evidence="4" id="KW-0378">Hydrolase</keyword>
<dbReference type="Proteomes" id="UP000256305">
    <property type="component" value="Unassembled WGS sequence"/>
</dbReference>
<gene>
    <name evidence="9" type="ORF">DYE48_12175</name>
</gene>
<dbReference type="SUPFAM" id="SSF54001">
    <property type="entry name" value="Cysteine proteinases"/>
    <property type="match status" value="1"/>
</dbReference>
<dbReference type="Pfam" id="PF00395">
    <property type="entry name" value="SLH"/>
    <property type="match status" value="3"/>
</dbReference>
<keyword evidence="2" id="KW-0645">Protease</keyword>
<keyword evidence="5" id="KW-0788">Thiol protease</keyword>
<dbReference type="PANTHER" id="PTHR47053">
    <property type="entry name" value="MUREIN DD-ENDOPEPTIDASE MEPH-RELATED"/>
    <property type="match status" value="1"/>
</dbReference>
<feature type="signal peptide" evidence="6">
    <location>
        <begin position="1"/>
        <end position="24"/>
    </location>
</feature>
<keyword evidence="3 6" id="KW-0732">Signal</keyword>
<dbReference type="PROSITE" id="PS51272">
    <property type="entry name" value="SLH"/>
    <property type="match status" value="3"/>
</dbReference>
<evidence type="ECO:0000313" key="10">
    <source>
        <dbReference type="Proteomes" id="UP000256305"/>
    </source>
</evidence>
<organism evidence="9 10">
    <name type="scientific">Halobacillus trueperi</name>
    <dbReference type="NCBI Taxonomy" id="156205"/>
    <lineage>
        <taxon>Bacteria</taxon>
        <taxon>Bacillati</taxon>
        <taxon>Bacillota</taxon>
        <taxon>Bacilli</taxon>
        <taxon>Bacillales</taxon>
        <taxon>Bacillaceae</taxon>
        <taxon>Halobacillus</taxon>
    </lineage>
</organism>
<dbReference type="InterPro" id="IPR000064">
    <property type="entry name" value="NLP_P60_dom"/>
</dbReference>
<dbReference type="Pfam" id="PF00877">
    <property type="entry name" value="NLPC_P60"/>
    <property type="match status" value="1"/>
</dbReference>
<evidence type="ECO:0000256" key="2">
    <source>
        <dbReference type="ARBA" id="ARBA00022670"/>
    </source>
</evidence>
<evidence type="ECO:0000313" key="9">
    <source>
        <dbReference type="EMBL" id="REJ08780.1"/>
    </source>
</evidence>
<feature type="domain" description="SLH" evidence="7">
    <location>
        <begin position="159"/>
        <end position="217"/>
    </location>
</feature>
<sequence length="332" mass="36808">MRKFLTSIVAFATVFLLFTPNAFAGQSVRDQVVDIAYDYSGSPYVYGGTSPHGFDCSGYTQYVFAKAGIDLNRTSRQQYQQGEYVSRSNLQKGDLVFFGSPIWHVGIYIGNNKMISAENPTDDIEVASLTGYWDRNYAGAKRIIKERETVTESAVKELPAGEYHDVNKYHWAFDHISHLGETGIINGYEGSLFKPDNKVTRAEAATMLSIALDLPTSSHSEYSDVSSSHWASDYINGVTAKGYFSGYEDGTFKPDEPIERAEIAALFTRAFNLDASGSGSFGDLSSDHWAYEDIQTLSASSIATGYSDNTFKPGKETIRSEFAVFLYRALYQ</sequence>
<dbReference type="GO" id="GO:0006508">
    <property type="term" value="P:proteolysis"/>
    <property type="evidence" value="ECO:0007669"/>
    <property type="project" value="UniProtKB-KW"/>
</dbReference>
<dbReference type="RefSeq" id="WP_115823881.1">
    <property type="nucleotide sequence ID" value="NZ_QUAE01000009.1"/>
</dbReference>
<name>A0A3E0J793_9BACI</name>
<protein>
    <recommendedName>
        <fullName evidence="11">Hydrolase</fullName>
    </recommendedName>
</protein>
<dbReference type="PANTHER" id="PTHR47053:SF1">
    <property type="entry name" value="MUREIN DD-ENDOPEPTIDASE MEPH-RELATED"/>
    <property type="match status" value="1"/>
</dbReference>
<feature type="domain" description="NlpC/P60" evidence="8">
    <location>
        <begin position="26"/>
        <end position="144"/>
    </location>
</feature>
<feature type="domain" description="SLH" evidence="7">
    <location>
        <begin position="218"/>
        <end position="281"/>
    </location>
</feature>
<dbReference type="AlphaFoldDB" id="A0A3E0J793"/>
<reference evidence="9 10" key="1">
    <citation type="submission" date="2018-08" db="EMBL/GenBank/DDBJ databases">
        <title>Genome sequence of Halobacillus trueperi KCTC 3686.</title>
        <authorList>
            <person name="Cho K.H."/>
            <person name="Kwak M.-J."/>
            <person name="Kim B.-Y."/>
            <person name="Chun J."/>
        </authorList>
    </citation>
    <scope>NUCLEOTIDE SEQUENCE [LARGE SCALE GENOMIC DNA]</scope>
    <source>
        <strain evidence="9 10">KCTC 3686</strain>
    </source>
</reference>
<keyword evidence="10" id="KW-1185">Reference proteome</keyword>
<evidence type="ECO:0008006" key="11">
    <source>
        <dbReference type="Google" id="ProtNLM"/>
    </source>
</evidence>
<comment type="similarity">
    <text evidence="1">Belongs to the peptidase C40 family.</text>
</comment>
<evidence type="ECO:0000259" key="8">
    <source>
        <dbReference type="PROSITE" id="PS51935"/>
    </source>
</evidence>
<evidence type="ECO:0000256" key="3">
    <source>
        <dbReference type="ARBA" id="ARBA00022729"/>
    </source>
</evidence>
<evidence type="ECO:0000256" key="1">
    <source>
        <dbReference type="ARBA" id="ARBA00007074"/>
    </source>
</evidence>
<dbReference type="GO" id="GO:0008234">
    <property type="term" value="F:cysteine-type peptidase activity"/>
    <property type="evidence" value="ECO:0007669"/>
    <property type="project" value="UniProtKB-KW"/>
</dbReference>
<dbReference type="Gene3D" id="3.90.1720.10">
    <property type="entry name" value="endopeptidase domain like (from Nostoc punctiforme)"/>
    <property type="match status" value="1"/>
</dbReference>
<accession>A0A3E0J793</accession>
<evidence type="ECO:0000256" key="5">
    <source>
        <dbReference type="ARBA" id="ARBA00022807"/>
    </source>
</evidence>
<proteinExistence type="inferred from homology"/>
<dbReference type="InterPro" id="IPR051202">
    <property type="entry name" value="Peptidase_C40"/>
</dbReference>
<comment type="caution">
    <text evidence="9">The sequence shown here is derived from an EMBL/GenBank/DDBJ whole genome shotgun (WGS) entry which is preliminary data.</text>
</comment>
<dbReference type="PROSITE" id="PS51935">
    <property type="entry name" value="NLPC_P60"/>
    <property type="match status" value="1"/>
</dbReference>
<dbReference type="InterPro" id="IPR038765">
    <property type="entry name" value="Papain-like_cys_pep_sf"/>
</dbReference>
<dbReference type="EMBL" id="QUAE01000009">
    <property type="protein sequence ID" value="REJ08780.1"/>
    <property type="molecule type" value="Genomic_DNA"/>
</dbReference>
<evidence type="ECO:0000256" key="4">
    <source>
        <dbReference type="ARBA" id="ARBA00022801"/>
    </source>
</evidence>
<evidence type="ECO:0000259" key="7">
    <source>
        <dbReference type="PROSITE" id="PS51272"/>
    </source>
</evidence>
<evidence type="ECO:0000256" key="6">
    <source>
        <dbReference type="SAM" id="SignalP"/>
    </source>
</evidence>